<dbReference type="SUPFAM" id="SSF48498">
    <property type="entry name" value="Tetracyclin repressor-like, C-terminal domain"/>
    <property type="match status" value="1"/>
</dbReference>
<keyword evidence="7" id="KW-1185">Reference proteome</keyword>
<feature type="domain" description="HTH tetR-type" evidence="5">
    <location>
        <begin position="1"/>
        <end position="54"/>
    </location>
</feature>
<dbReference type="STRING" id="394096.DB31_6784"/>
<dbReference type="Proteomes" id="UP000028725">
    <property type="component" value="Unassembled WGS sequence"/>
</dbReference>
<reference evidence="6 7" key="1">
    <citation type="submission" date="2014-04" db="EMBL/GenBank/DDBJ databases">
        <title>Genome assembly of Hyalangium minutum DSM 14724.</title>
        <authorList>
            <person name="Sharma G."/>
            <person name="Subramanian S."/>
        </authorList>
    </citation>
    <scope>NUCLEOTIDE SEQUENCE [LARGE SCALE GENOMIC DNA]</scope>
    <source>
        <strain evidence="6 7">DSM 14724</strain>
    </source>
</reference>
<evidence type="ECO:0000256" key="1">
    <source>
        <dbReference type="ARBA" id="ARBA00023015"/>
    </source>
</evidence>
<dbReference type="AlphaFoldDB" id="A0A085WMG9"/>
<name>A0A085WMG9_9BACT</name>
<evidence type="ECO:0000313" key="6">
    <source>
        <dbReference type="EMBL" id="KFE68882.1"/>
    </source>
</evidence>
<feature type="DNA-binding region" description="H-T-H motif" evidence="4">
    <location>
        <begin position="17"/>
        <end position="36"/>
    </location>
</feature>
<dbReference type="Gene3D" id="1.10.10.60">
    <property type="entry name" value="Homeodomain-like"/>
    <property type="match status" value="1"/>
</dbReference>
<evidence type="ECO:0000256" key="4">
    <source>
        <dbReference type="PROSITE-ProRule" id="PRU00335"/>
    </source>
</evidence>
<dbReference type="InterPro" id="IPR009057">
    <property type="entry name" value="Homeodomain-like_sf"/>
</dbReference>
<keyword evidence="3" id="KW-0804">Transcription</keyword>
<dbReference type="PROSITE" id="PS50977">
    <property type="entry name" value="HTH_TETR_2"/>
    <property type="match status" value="1"/>
</dbReference>
<proteinExistence type="predicted"/>
<keyword evidence="2 4" id="KW-0238">DNA-binding</keyword>
<keyword evidence="1" id="KW-0805">Transcription regulation</keyword>
<comment type="caution">
    <text evidence="6">The sequence shown here is derived from an EMBL/GenBank/DDBJ whole genome shotgun (WGS) entry which is preliminary data.</text>
</comment>
<dbReference type="PANTHER" id="PTHR47506">
    <property type="entry name" value="TRANSCRIPTIONAL REGULATORY PROTEIN"/>
    <property type="match status" value="1"/>
</dbReference>
<accession>A0A085WMG9</accession>
<dbReference type="InterPro" id="IPR001647">
    <property type="entry name" value="HTH_TetR"/>
</dbReference>
<dbReference type="SUPFAM" id="SSF46689">
    <property type="entry name" value="Homeodomain-like"/>
    <property type="match status" value="1"/>
</dbReference>
<evidence type="ECO:0000256" key="2">
    <source>
        <dbReference type="ARBA" id="ARBA00023125"/>
    </source>
</evidence>
<dbReference type="EMBL" id="JMCB01000005">
    <property type="protein sequence ID" value="KFE68882.1"/>
    <property type="molecule type" value="Genomic_DNA"/>
</dbReference>
<dbReference type="Pfam" id="PF00440">
    <property type="entry name" value="TetR_N"/>
    <property type="match status" value="1"/>
</dbReference>
<dbReference type="GO" id="GO:0003677">
    <property type="term" value="F:DNA binding"/>
    <property type="evidence" value="ECO:0007669"/>
    <property type="project" value="UniProtKB-UniRule"/>
</dbReference>
<evidence type="ECO:0000313" key="7">
    <source>
        <dbReference type="Proteomes" id="UP000028725"/>
    </source>
</evidence>
<gene>
    <name evidence="6" type="ORF">DB31_6784</name>
</gene>
<dbReference type="InterPro" id="IPR036271">
    <property type="entry name" value="Tet_transcr_reg_TetR-rel_C_sf"/>
</dbReference>
<organism evidence="6 7">
    <name type="scientific">Hyalangium minutum</name>
    <dbReference type="NCBI Taxonomy" id="394096"/>
    <lineage>
        <taxon>Bacteria</taxon>
        <taxon>Pseudomonadati</taxon>
        <taxon>Myxococcota</taxon>
        <taxon>Myxococcia</taxon>
        <taxon>Myxococcales</taxon>
        <taxon>Cystobacterineae</taxon>
        <taxon>Archangiaceae</taxon>
        <taxon>Hyalangium</taxon>
    </lineage>
</organism>
<dbReference type="PANTHER" id="PTHR47506:SF7">
    <property type="entry name" value="TRANSCRIPTIONAL REGULATORY PROTEIN"/>
    <property type="match status" value="1"/>
</dbReference>
<dbReference type="Gene3D" id="1.10.357.10">
    <property type="entry name" value="Tetracycline Repressor, domain 2"/>
    <property type="match status" value="1"/>
</dbReference>
<protein>
    <submittedName>
        <fullName evidence="6">Transcriptional regulator, TetR family protein</fullName>
    </submittedName>
</protein>
<evidence type="ECO:0000259" key="5">
    <source>
        <dbReference type="PROSITE" id="PS50977"/>
    </source>
</evidence>
<sequence>MRESAALAKEQGFAASGIDALARSAGLTSGAFYKHFEGKEALLAAICEAELQSTQERFSSIEPQSEEQVLRAVDAYLSLVHVRSPGAGCVLPALAAEMGRAPAATRAVVERAFEELVAVIAEKVGDRALGSALVTQCVGAVSVARALSTETAQREVLAHARVAVRRLLKA</sequence>
<evidence type="ECO:0000256" key="3">
    <source>
        <dbReference type="ARBA" id="ARBA00023163"/>
    </source>
</evidence>